<keyword evidence="2" id="KW-0378">Hydrolase</keyword>
<feature type="active site" evidence="2">
    <location>
        <position position="656"/>
    </location>
</feature>
<dbReference type="InterPro" id="IPR046843">
    <property type="entry name" value="LonB_AAA-LID"/>
</dbReference>
<comment type="caution">
    <text evidence="4">The sequence shown here is derived from an EMBL/GenBank/DDBJ whole genome shotgun (WGS) entry which is preliminary data.</text>
</comment>
<keyword evidence="2" id="KW-0720">Serine protease</keyword>
<gene>
    <name evidence="4" type="ORF">ACFQPB_01300</name>
</gene>
<evidence type="ECO:0000256" key="1">
    <source>
        <dbReference type="ARBA" id="ARBA00022670"/>
    </source>
</evidence>
<dbReference type="PRINTS" id="PR00830">
    <property type="entry name" value="ENDOLAPTASE"/>
</dbReference>
<dbReference type="InterPro" id="IPR041699">
    <property type="entry name" value="AAA_32"/>
</dbReference>
<dbReference type="Pfam" id="PF05362">
    <property type="entry name" value="Lon_C"/>
    <property type="match status" value="1"/>
</dbReference>
<dbReference type="EMBL" id="JBHTCA010000001">
    <property type="protein sequence ID" value="MFC7407489.1"/>
    <property type="molecule type" value="Genomic_DNA"/>
</dbReference>
<dbReference type="InterPro" id="IPR014721">
    <property type="entry name" value="Ribsml_uS5_D2-typ_fold_subgr"/>
</dbReference>
<reference evidence="5" key="1">
    <citation type="journal article" date="2019" name="Int. J. Syst. Evol. Microbiol.">
        <title>The Global Catalogue of Microorganisms (GCM) 10K type strain sequencing project: providing services to taxonomists for standard genome sequencing and annotation.</title>
        <authorList>
            <consortium name="The Broad Institute Genomics Platform"/>
            <consortium name="The Broad Institute Genome Sequencing Center for Infectious Disease"/>
            <person name="Wu L."/>
            <person name="Ma J."/>
        </authorList>
    </citation>
    <scope>NUCLEOTIDE SEQUENCE [LARGE SCALE GENOMIC DNA]</scope>
    <source>
        <strain evidence="5">CGMCC 1.12371</strain>
    </source>
</reference>
<evidence type="ECO:0000259" key="3">
    <source>
        <dbReference type="PROSITE" id="PS51786"/>
    </source>
</evidence>
<dbReference type="Gene3D" id="3.40.50.300">
    <property type="entry name" value="P-loop containing nucleotide triphosphate hydrolases"/>
    <property type="match status" value="2"/>
</dbReference>
<feature type="domain" description="Lon proteolytic" evidence="3">
    <location>
        <begin position="566"/>
        <end position="761"/>
    </location>
</feature>
<evidence type="ECO:0000313" key="5">
    <source>
        <dbReference type="Proteomes" id="UP001596501"/>
    </source>
</evidence>
<dbReference type="InterPro" id="IPR027065">
    <property type="entry name" value="Lon_Prtase"/>
</dbReference>
<accession>A0ABW2QEH6</accession>
<protein>
    <recommendedName>
        <fullName evidence="2">endopeptidase La</fullName>
        <ecNumber evidence="2">3.4.21.53</ecNumber>
    </recommendedName>
</protein>
<dbReference type="InterPro" id="IPR020568">
    <property type="entry name" value="Ribosomal_Su5_D2-typ_SF"/>
</dbReference>
<dbReference type="InterPro" id="IPR046844">
    <property type="entry name" value="Lon-like_helical"/>
</dbReference>
<name>A0ABW2QEH6_9BURK</name>
<dbReference type="EC" id="3.4.21.53" evidence="2"/>
<sequence length="800" mass="88572">MSLQQLAPNDLRLRIAPETLGFADTSGLADQPLPWIGQERAEQAARFGLQMDLPDYHLFVLGDVGSGRTTLMRQMMEAVAATRPVPPDLCYLHNFDAPEHPRALRMPAGQGRLLRQLMTRLSKTLQTDIPKRLAGADFKAEEERVVRAYKTQEEHAYAELSAFAEARHFGLMRDQGHMVFSLRNAQGALLTEAEALALPKEQRSEIDRAEEELRQAIGRFLENNRSMERVMNEGLAALRRQMIKPMLDHELQDMRSELRKQIKDSVKLGHYLDQVQHDVLENLELFQPMEDDEPTRLAALAEVLARLRVNLVVDNHGREGAPVVVEDNPVFRQLFGCIEYQAEEDVLSTDFSRIRAGSLLKAHGGFLMLHLRDLLSDEPVWEKLRRFLRSGRLQIEEPTTIFSPMATVSLEPEPVDADVKLVLIASVEDYYAVQEGDPEFARRFRCKVDFADSFAAEAATRQATAIFVAHTCRRLGLPHFSAAAVAALLEDAHREAEDQRRQSAIFAHTEVLLMEAAMLARQRGANLVDASDVAAARQARVHRHNAVEERLLDTLTDGDRLMSLQGHTVGQVNGLTVIDLGDHAFGFPVRVSARTHAGDKGLVNIEREVKLSGPIHDKGMLILHGHLASLFEHIAPLALNASVVFEQEYSGVEGDSASCAEFFALLSSLSDLPIDQAIAITGAINQHGEVLPVGGINEKIEGWFKACERAGLTGHQGVLIPARNRRHLMLDARVVVAVARGAFHIHTADTAAEGLALLTGADCGTREAGSYPPDSVLGRAEQTLLAYRRACQAMAQPKQT</sequence>
<dbReference type="SUPFAM" id="SSF54211">
    <property type="entry name" value="Ribosomal protein S5 domain 2-like"/>
    <property type="match status" value="1"/>
</dbReference>
<evidence type="ECO:0000313" key="4">
    <source>
        <dbReference type="EMBL" id="MFC7407489.1"/>
    </source>
</evidence>
<keyword evidence="5" id="KW-1185">Reference proteome</keyword>
<dbReference type="Pfam" id="PF20437">
    <property type="entry name" value="LonC_helical"/>
    <property type="match status" value="1"/>
</dbReference>
<dbReference type="GO" id="GO:0006508">
    <property type="term" value="P:proteolysis"/>
    <property type="evidence" value="ECO:0007669"/>
    <property type="project" value="UniProtKB-KW"/>
</dbReference>
<keyword evidence="1 2" id="KW-0645">Protease</keyword>
<dbReference type="Proteomes" id="UP001596501">
    <property type="component" value="Unassembled WGS sequence"/>
</dbReference>
<dbReference type="Gene3D" id="3.30.230.10">
    <property type="match status" value="1"/>
</dbReference>
<dbReference type="InterPro" id="IPR008269">
    <property type="entry name" value="Lon_proteolytic"/>
</dbReference>
<comment type="catalytic activity">
    <reaction evidence="2">
        <text>Hydrolysis of proteins in presence of ATP.</text>
        <dbReference type="EC" id="3.4.21.53"/>
    </reaction>
</comment>
<dbReference type="InterPro" id="IPR027417">
    <property type="entry name" value="P-loop_NTPase"/>
</dbReference>
<dbReference type="PROSITE" id="PS51786">
    <property type="entry name" value="LON_PROTEOLYTIC"/>
    <property type="match status" value="1"/>
</dbReference>
<comment type="similarity">
    <text evidence="2">Belongs to the peptidase S16 family.</text>
</comment>
<organism evidence="4 5">
    <name type="scientific">Hydrogenophaga atypica</name>
    <dbReference type="NCBI Taxonomy" id="249409"/>
    <lineage>
        <taxon>Bacteria</taxon>
        <taxon>Pseudomonadati</taxon>
        <taxon>Pseudomonadota</taxon>
        <taxon>Betaproteobacteria</taxon>
        <taxon>Burkholderiales</taxon>
        <taxon>Comamonadaceae</taxon>
        <taxon>Hydrogenophaga</taxon>
    </lineage>
</organism>
<dbReference type="Gene3D" id="1.10.8.60">
    <property type="match status" value="1"/>
</dbReference>
<dbReference type="GO" id="GO:0008233">
    <property type="term" value="F:peptidase activity"/>
    <property type="evidence" value="ECO:0007669"/>
    <property type="project" value="UniProtKB-KW"/>
</dbReference>
<dbReference type="PANTHER" id="PTHR10046">
    <property type="entry name" value="ATP DEPENDENT LON PROTEASE FAMILY MEMBER"/>
    <property type="match status" value="1"/>
</dbReference>
<evidence type="ECO:0000256" key="2">
    <source>
        <dbReference type="PROSITE-ProRule" id="PRU01122"/>
    </source>
</evidence>
<dbReference type="SUPFAM" id="SSF52540">
    <property type="entry name" value="P-loop containing nucleoside triphosphate hydrolases"/>
    <property type="match status" value="1"/>
</dbReference>
<feature type="active site" evidence="2">
    <location>
        <position position="699"/>
    </location>
</feature>
<dbReference type="Pfam" id="PF20436">
    <property type="entry name" value="LonB_AAA-LID"/>
    <property type="match status" value="1"/>
</dbReference>
<proteinExistence type="inferred from homology"/>
<dbReference type="RefSeq" id="WP_382219148.1">
    <property type="nucleotide sequence ID" value="NZ_JBHTCA010000001.1"/>
</dbReference>
<dbReference type="Pfam" id="PF13654">
    <property type="entry name" value="AAA_32"/>
    <property type="match status" value="1"/>
</dbReference>